<proteinExistence type="predicted"/>
<protein>
    <submittedName>
        <fullName evidence="1">Uncharacterized protein</fullName>
    </submittedName>
</protein>
<evidence type="ECO:0000313" key="1">
    <source>
        <dbReference type="EMBL" id="GFT20626.1"/>
    </source>
</evidence>
<gene>
    <name evidence="1" type="ORF">NPIL_81861</name>
</gene>
<name>A0A8X6NMI6_NEPPI</name>
<reference evidence="1" key="1">
    <citation type="submission" date="2020-08" db="EMBL/GenBank/DDBJ databases">
        <title>Multicomponent nature underlies the extraordinary mechanical properties of spider dragline silk.</title>
        <authorList>
            <person name="Kono N."/>
            <person name="Nakamura H."/>
            <person name="Mori M."/>
            <person name="Yoshida Y."/>
            <person name="Ohtoshi R."/>
            <person name="Malay A.D."/>
            <person name="Moran D.A.P."/>
            <person name="Tomita M."/>
            <person name="Numata K."/>
            <person name="Arakawa K."/>
        </authorList>
    </citation>
    <scope>NUCLEOTIDE SEQUENCE</scope>
</reference>
<accession>A0A8X6NMI6</accession>
<organism evidence="1 2">
    <name type="scientific">Nephila pilipes</name>
    <name type="common">Giant wood spider</name>
    <name type="synonym">Nephila maculata</name>
    <dbReference type="NCBI Taxonomy" id="299642"/>
    <lineage>
        <taxon>Eukaryota</taxon>
        <taxon>Metazoa</taxon>
        <taxon>Ecdysozoa</taxon>
        <taxon>Arthropoda</taxon>
        <taxon>Chelicerata</taxon>
        <taxon>Arachnida</taxon>
        <taxon>Araneae</taxon>
        <taxon>Araneomorphae</taxon>
        <taxon>Entelegynae</taxon>
        <taxon>Araneoidea</taxon>
        <taxon>Nephilidae</taxon>
        <taxon>Nephila</taxon>
    </lineage>
</organism>
<dbReference type="EMBL" id="BMAW01105715">
    <property type="protein sequence ID" value="GFT20626.1"/>
    <property type="molecule type" value="Genomic_DNA"/>
</dbReference>
<comment type="caution">
    <text evidence="1">The sequence shown here is derived from an EMBL/GenBank/DDBJ whole genome shotgun (WGS) entry which is preliminary data.</text>
</comment>
<dbReference type="Proteomes" id="UP000887013">
    <property type="component" value="Unassembled WGS sequence"/>
</dbReference>
<keyword evidence="2" id="KW-1185">Reference proteome</keyword>
<dbReference type="AlphaFoldDB" id="A0A8X6NMI6"/>
<evidence type="ECO:0000313" key="2">
    <source>
        <dbReference type="Proteomes" id="UP000887013"/>
    </source>
</evidence>
<sequence length="90" mass="10396">MTEMGVRRNEIKARGKRALSQFLVIGENVHLKDWVERMELPDKDAFPMKGAPCRHIFGSNAKIDDQSNMYFCKMHISAINRSIIILLSIY</sequence>